<organism evidence="8 9">
    <name type="scientific">Petrolisthes manimaculis</name>
    <dbReference type="NCBI Taxonomy" id="1843537"/>
    <lineage>
        <taxon>Eukaryota</taxon>
        <taxon>Metazoa</taxon>
        <taxon>Ecdysozoa</taxon>
        <taxon>Arthropoda</taxon>
        <taxon>Crustacea</taxon>
        <taxon>Multicrustacea</taxon>
        <taxon>Malacostraca</taxon>
        <taxon>Eumalacostraca</taxon>
        <taxon>Eucarida</taxon>
        <taxon>Decapoda</taxon>
        <taxon>Pleocyemata</taxon>
        <taxon>Anomura</taxon>
        <taxon>Galatheoidea</taxon>
        <taxon>Porcellanidae</taxon>
        <taxon>Petrolisthes</taxon>
    </lineage>
</organism>
<sequence>MFVLVGLGRSVLRGRVLVTAPTTVTGATFTSLTSTHYKRWGLNHNNNNNNNNIRQASSLVTQVDLHPSQPMLKVEWKEGGTTIYPYLWLRDNCQCSQCYHPTTLSRLLSVSKLQPNMTPAQVKVSEGGNEIQVTWTDGHLTKYPTQWLQQQPFNTNNKQQQQQQLQHLQLPREHWGKELLKALPVTSFPELVREEEEGEGALLHLLTTLETIGLMLVKEVPKEEGQLQVLSRRVSSLLPTHYGDTFLVEDKVDANNLAYTTLTLDLHTDQPYIYDTPGVS</sequence>
<evidence type="ECO:0000256" key="5">
    <source>
        <dbReference type="ARBA" id="ARBA00023002"/>
    </source>
</evidence>
<evidence type="ECO:0000256" key="1">
    <source>
        <dbReference type="ARBA" id="ARBA00001954"/>
    </source>
</evidence>
<comment type="cofactor">
    <cofactor evidence="1">
        <name>Fe(2+)</name>
        <dbReference type="ChEBI" id="CHEBI:29033"/>
    </cofactor>
</comment>
<dbReference type="InterPro" id="IPR050411">
    <property type="entry name" value="AlphaKG_dependent_hydroxylases"/>
</dbReference>
<evidence type="ECO:0000259" key="7">
    <source>
        <dbReference type="Pfam" id="PF06155"/>
    </source>
</evidence>
<dbReference type="EMBL" id="JAWZYT010005026">
    <property type="protein sequence ID" value="KAK4291846.1"/>
    <property type="molecule type" value="Genomic_DNA"/>
</dbReference>
<dbReference type="GO" id="GO:0046872">
    <property type="term" value="F:metal ion binding"/>
    <property type="evidence" value="ECO:0007669"/>
    <property type="project" value="UniProtKB-KW"/>
</dbReference>
<feature type="domain" description="Gamma-butyrobetaine hydroxylase-like N-terminal" evidence="7">
    <location>
        <begin position="65"/>
        <end position="148"/>
    </location>
</feature>
<dbReference type="Pfam" id="PF06155">
    <property type="entry name" value="GBBH-like_N"/>
    <property type="match status" value="1"/>
</dbReference>
<dbReference type="PANTHER" id="PTHR10696:SF33">
    <property type="entry name" value="GAMMA-BUTYROBETAINE DIOXYGENASE"/>
    <property type="match status" value="1"/>
</dbReference>
<evidence type="ECO:0000313" key="9">
    <source>
        <dbReference type="Proteomes" id="UP001292094"/>
    </source>
</evidence>
<comment type="similarity">
    <text evidence="2">Belongs to the gamma-BBH/TMLD family.</text>
</comment>
<reference evidence="8" key="1">
    <citation type="submission" date="2023-11" db="EMBL/GenBank/DDBJ databases">
        <title>Genome assemblies of two species of porcelain crab, Petrolisthes cinctipes and Petrolisthes manimaculis (Anomura: Porcellanidae).</title>
        <authorList>
            <person name="Angst P."/>
        </authorList>
    </citation>
    <scope>NUCLEOTIDE SEQUENCE</scope>
    <source>
        <strain evidence="8">PB745_02</strain>
        <tissue evidence="8">Gill</tissue>
    </source>
</reference>
<evidence type="ECO:0000256" key="2">
    <source>
        <dbReference type="ARBA" id="ARBA00008654"/>
    </source>
</evidence>
<keyword evidence="4" id="KW-0223">Dioxygenase</keyword>
<dbReference type="InterPro" id="IPR038492">
    <property type="entry name" value="GBBH-like_N_sf"/>
</dbReference>
<dbReference type="Proteomes" id="UP001292094">
    <property type="component" value="Unassembled WGS sequence"/>
</dbReference>
<comment type="caution">
    <text evidence="8">The sequence shown here is derived from an EMBL/GenBank/DDBJ whole genome shotgun (WGS) entry which is preliminary data.</text>
</comment>
<dbReference type="PANTHER" id="PTHR10696">
    <property type="entry name" value="GAMMA-BUTYROBETAINE HYDROXYLASE-RELATED"/>
    <property type="match status" value="1"/>
</dbReference>
<dbReference type="GO" id="GO:0008336">
    <property type="term" value="F:gamma-butyrobetaine dioxygenase activity"/>
    <property type="evidence" value="ECO:0007669"/>
    <property type="project" value="TreeGrafter"/>
</dbReference>
<evidence type="ECO:0000256" key="3">
    <source>
        <dbReference type="ARBA" id="ARBA00022723"/>
    </source>
</evidence>
<dbReference type="Gene3D" id="3.30.2020.30">
    <property type="match status" value="1"/>
</dbReference>
<protein>
    <recommendedName>
        <fullName evidence="7">Gamma-butyrobetaine hydroxylase-like N-terminal domain-containing protein</fullName>
    </recommendedName>
</protein>
<evidence type="ECO:0000313" key="8">
    <source>
        <dbReference type="EMBL" id="KAK4291846.1"/>
    </source>
</evidence>
<evidence type="ECO:0000256" key="6">
    <source>
        <dbReference type="ARBA" id="ARBA00023004"/>
    </source>
</evidence>
<keyword evidence="5" id="KW-0560">Oxidoreductase</keyword>
<dbReference type="AlphaFoldDB" id="A0AAE1TNS9"/>
<gene>
    <name evidence="8" type="ORF">Pmani_035351</name>
</gene>
<dbReference type="InterPro" id="IPR042098">
    <property type="entry name" value="TauD-like_sf"/>
</dbReference>
<dbReference type="GO" id="GO:0005739">
    <property type="term" value="C:mitochondrion"/>
    <property type="evidence" value="ECO:0007669"/>
    <property type="project" value="TreeGrafter"/>
</dbReference>
<keyword evidence="9" id="KW-1185">Reference proteome</keyword>
<keyword evidence="3" id="KW-0479">Metal-binding</keyword>
<name>A0AAE1TNS9_9EUCA</name>
<dbReference type="InterPro" id="IPR010376">
    <property type="entry name" value="GBBH-like_N"/>
</dbReference>
<evidence type="ECO:0000256" key="4">
    <source>
        <dbReference type="ARBA" id="ARBA00022964"/>
    </source>
</evidence>
<dbReference type="FunFam" id="3.30.2020.30:FF:000002">
    <property type="entry name" value="Putative gamma-butyrobetaine dioxygenase"/>
    <property type="match status" value="1"/>
</dbReference>
<dbReference type="Gene3D" id="3.60.130.10">
    <property type="entry name" value="Clavaminate synthase-like"/>
    <property type="match status" value="1"/>
</dbReference>
<proteinExistence type="inferred from homology"/>
<dbReference type="GO" id="GO:0045329">
    <property type="term" value="P:carnitine biosynthetic process"/>
    <property type="evidence" value="ECO:0007669"/>
    <property type="project" value="TreeGrafter"/>
</dbReference>
<accession>A0AAE1TNS9</accession>
<dbReference type="SUPFAM" id="SSF51197">
    <property type="entry name" value="Clavaminate synthase-like"/>
    <property type="match status" value="1"/>
</dbReference>
<keyword evidence="6" id="KW-0408">Iron</keyword>